<name>A0A7R9H5X0_TIMCR</name>
<dbReference type="EMBL" id="OC320918">
    <property type="protein sequence ID" value="CAD7409073.1"/>
    <property type="molecule type" value="Genomic_DNA"/>
</dbReference>
<evidence type="ECO:0000256" key="1">
    <source>
        <dbReference type="SAM" id="MobiDB-lite"/>
    </source>
</evidence>
<feature type="region of interest" description="Disordered" evidence="1">
    <location>
        <begin position="1"/>
        <end position="131"/>
    </location>
</feature>
<feature type="compositionally biased region" description="Low complexity" evidence="1">
    <location>
        <begin position="91"/>
        <end position="100"/>
    </location>
</feature>
<accession>A0A7R9H5X0</accession>
<feature type="compositionally biased region" description="Low complexity" evidence="1">
    <location>
        <begin position="72"/>
        <end position="83"/>
    </location>
</feature>
<proteinExistence type="predicted"/>
<protein>
    <submittedName>
        <fullName evidence="2">Uncharacterized protein</fullName>
    </submittedName>
</protein>
<feature type="region of interest" description="Disordered" evidence="1">
    <location>
        <begin position="183"/>
        <end position="226"/>
    </location>
</feature>
<feature type="compositionally biased region" description="Pro residues" evidence="1">
    <location>
        <begin position="62"/>
        <end position="71"/>
    </location>
</feature>
<gene>
    <name evidence="2" type="ORF">TCEB3V08_LOCUS9852</name>
</gene>
<reference evidence="2" key="1">
    <citation type="submission" date="2020-11" db="EMBL/GenBank/DDBJ databases">
        <authorList>
            <person name="Tran Van P."/>
        </authorList>
    </citation>
    <scope>NUCLEOTIDE SEQUENCE</scope>
</reference>
<feature type="compositionally biased region" description="Polar residues" evidence="1">
    <location>
        <begin position="209"/>
        <end position="218"/>
    </location>
</feature>
<organism evidence="2">
    <name type="scientific">Timema cristinae</name>
    <name type="common">Walking stick</name>
    <dbReference type="NCBI Taxonomy" id="61476"/>
    <lineage>
        <taxon>Eukaryota</taxon>
        <taxon>Metazoa</taxon>
        <taxon>Ecdysozoa</taxon>
        <taxon>Arthropoda</taxon>
        <taxon>Hexapoda</taxon>
        <taxon>Insecta</taxon>
        <taxon>Pterygota</taxon>
        <taxon>Neoptera</taxon>
        <taxon>Polyneoptera</taxon>
        <taxon>Phasmatodea</taxon>
        <taxon>Timematodea</taxon>
        <taxon>Timematoidea</taxon>
        <taxon>Timematidae</taxon>
        <taxon>Timema</taxon>
    </lineage>
</organism>
<feature type="compositionally biased region" description="Low complexity" evidence="1">
    <location>
        <begin position="195"/>
        <end position="204"/>
    </location>
</feature>
<evidence type="ECO:0000313" key="2">
    <source>
        <dbReference type="EMBL" id="CAD7409073.1"/>
    </source>
</evidence>
<dbReference type="AlphaFoldDB" id="A0A7R9H5X0"/>
<sequence>MQQRKVCEGPPQAGPQSGYGGNWNWNMPQNGPTAQGGPPGPTQGGPSGPQGDMYSRGAAPGPTAPAGPGPAAPGAATAAKTGGSDYGGYGAYSYGQDSGSYGAGRSYGGDVSNQAGAGYSAHPPVPAKDSYIVPDRGLQIHNGTLDPDDLAPLKHATITDQEYNKMQGSSVLPSSRQKKLVNVTPSDAGQGDGAGAATYTAGPGPQRGGNYSQPTATPSFHPYRRM</sequence>